<protein>
    <submittedName>
        <fullName evidence="7">Glycosyltransferase 36</fullName>
    </submittedName>
</protein>
<dbReference type="Pfam" id="PF10091">
    <property type="entry name" value="Glycoamylase"/>
    <property type="match status" value="1"/>
</dbReference>
<dbReference type="RefSeq" id="WP_012120386.1">
    <property type="nucleotide sequence ID" value="NC_009767.1"/>
</dbReference>
<dbReference type="InterPro" id="IPR008928">
    <property type="entry name" value="6-hairpin_glycosidase_sf"/>
</dbReference>
<dbReference type="STRING" id="383372.Rcas_1870"/>
<evidence type="ECO:0000259" key="4">
    <source>
        <dbReference type="Pfam" id="PF06165"/>
    </source>
</evidence>
<accession>A7NKE1</accession>
<dbReference type="CDD" id="cd11753">
    <property type="entry name" value="GH94N_ChvB_NdvB_2_like"/>
    <property type="match status" value="1"/>
</dbReference>
<dbReference type="InterPro" id="IPR010383">
    <property type="entry name" value="Glyco_hydrolase_94_b-supersand"/>
</dbReference>
<dbReference type="eggNOG" id="COG3459">
    <property type="taxonomic scope" value="Bacteria"/>
</dbReference>
<evidence type="ECO:0000313" key="7">
    <source>
        <dbReference type="EMBL" id="ABU57961.1"/>
    </source>
</evidence>
<dbReference type="SUPFAM" id="SSF74650">
    <property type="entry name" value="Galactose mutarotase-like"/>
    <property type="match status" value="2"/>
</dbReference>
<evidence type="ECO:0000259" key="5">
    <source>
        <dbReference type="Pfam" id="PF10091"/>
    </source>
</evidence>
<dbReference type="CAZy" id="GT84">
    <property type="family name" value="Glycosyltransferase Family 84"/>
</dbReference>
<dbReference type="InterPro" id="IPR012341">
    <property type="entry name" value="6hp_glycosidase-like_sf"/>
</dbReference>
<keyword evidence="2 7" id="KW-0808">Transferase</keyword>
<dbReference type="HOGENOM" id="CLU_000646_0_0_0"/>
<dbReference type="EMBL" id="CP000804">
    <property type="protein sequence ID" value="ABU57961.1"/>
    <property type="molecule type" value="Genomic_DNA"/>
</dbReference>
<dbReference type="SMART" id="SM01068">
    <property type="entry name" value="CBM_X"/>
    <property type="match status" value="2"/>
</dbReference>
<gene>
    <name evidence="7" type="ordered locus">Rcas_1870</name>
</gene>
<feature type="domain" description="Glycoamylase-like" evidence="5">
    <location>
        <begin position="1306"/>
        <end position="1518"/>
    </location>
</feature>
<organism evidence="7 8">
    <name type="scientific">Roseiflexus castenholzii (strain DSM 13941 / HLO8)</name>
    <dbReference type="NCBI Taxonomy" id="383372"/>
    <lineage>
        <taxon>Bacteria</taxon>
        <taxon>Bacillati</taxon>
        <taxon>Chloroflexota</taxon>
        <taxon>Chloroflexia</taxon>
        <taxon>Chloroflexales</taxon>
        <taxon>Roseiflexineae</taxon>
        <taxon>Roseiflexaceae</taxon>
        <taxon>Roseiflexus</taxon>
    </lineage>
</organism>
<dbReference type="Gene3D" id="2.70.98.40">
    <property type="entry name" value="Glycoside hydrolase, family 65, N-terminal domain"/>
    <property type="match status" value="2"/>
</dbReference>
<dbReference type="KEGG" id="rca:Rcas_1870"/>
<evidence type="ECO:0000256" key="1">
    <source>
        <dbReference type="ARBA" id="ARBA00022676"/>
    </source>
</evidence>
<feature type="compositionally biased region" description="Basic and acidic residues" evidence="3">
    <location>
        <begin position="2848"/>
        <end position="2864"/>
    </location>
</feature>
<feature type="domain" description="Glycosyl hydrolase 94 supersandwich" evidence="4">
    <location>
        <begin position="2059"/>
        <end position="2331"/>
    </location>
</feature>
<evidence type="ECO:0000313" key="8">
    <source>
        <dbReference type="Proteomes" id="UP000000263"/>
    </source>
</evidence>
<feature type="domain" description="Glycosyl hydrolase 94 catalytic" evidence="6">
    <location>
        <begin position="2345"/>
        <end position="2767"/>
    </location>
</feature>
<dbReference type="InterPro" id="IPR011013">
    <property type="entry name" value="Gal_mutarotase_sf_dom"/>
</dbReference>
<dbReference type="InterPro" id="IPR019282">
    <property type="entry name" value="Glycoamylase-like_cons_dom"/>
</dbReference>
<evidence type="ECO:0000256" key="3">
    <source>
        <dbReference type="SAM" id="MobiDB-lite"/>
    </source>
</evidence>
<dbReference type="GO" id="GO:0005975">
    <property type="term" value="P:carbohydrate metabolic process"/>
    <property type="evidence" value="ECO:0007669"/>
    <property type="project" value="InterPro"/>
</dbReference>
<feature type="region of interest" description="Disordered" evidence="3">
    <location>
        <begin position="2841"/>
        <end position="2864"/>
    </location>
</feature>
<reference evidence="7 8" key="1">
    <citation type="submission" date="2007-08" db="EMBL/GenBank/DDBJ databases">
        <title>Complete sequence of Roseiflexus castenholzii DSM 13941.</title>
        <authorList>
            <consortium name="US DOE Joint Genome Institute"/>
            <person name="Copeland A."/>
            <person name="Lucas S."/>
            <person name="Lapidus A."/>
            <person name="Barry K."/>
            <person name="Glavina del Rio T."/>
            <person name="Dalin E."/>
            <person name="Tice H."/>
            <person name="Pitluck S."/>
            <person name="Thompson L.S."/>
            <person name="Brettin T."/>
            <person name="Bruce D."/>
            <person name="Detter J.C."/>
            <person name="Han C."/>
            <person name="Tapia R."/>
            <person name="Schmutz J."/>
            <person name="Larimer F."/>
            <person name="Land M."/>
            <person name="Hauser L."/>
            <person name="Kyrpides N."/>
            <person name="Mikhailova N."/>
            <person name="Bryant D.A."/>
            <person name="Hanada S."/>
            <person name="Tsukatani Y."/>
            <person name="Richardson P."/>
        </authorList>
    </citation>
    <scope>NUCLEOTIDE SEQUENCE [LARGE SCALE GENOMIC DNA]</scope>
    <source>
        <strain evidence="8">DSM 13941 / HLO8</strain>
    </source>
</reference>
<proteinExistence type="predicted"/>
<dbReference type="CAZy" id="GH94">
    <property type="family name" value="Glycoside Hydrolase Family 94"/>
</dbReference>
<dbReference type="Gene3D" id="2.60.420.10">
    <property type="entry name" value="Maltose phosphorylase, domain 3"/>
    <property type="match status" value="1"/>
</dbReference>
<dbReference type="Pfam" id="PF17167">
    <property type="entry name" value="Glyco_hydro_94"/>
    <property type="match status" value="1"/>
</dbReference>
<dbReference type="GO" id="GO:0016757">
    <property type="term" value="F:glycosyltransferase activity"/>
    <property type="evidence" value="ECO:0007669"/>
    <property type="project" value="UniProtKB-KW"/>
</dbReference>
<dbReference type="InterPro" id="IPR037018">
    <property type="entry name" value="GH65_N"/>
</dbReference>
<dbReference type="OrthoDB" id="9769991at2"/>
<dbReference type="InterPro" id="IPR052047">
    <property type="entry name" value="GH94_Enzymes"/>
</dbReference>
<dbReference type="CDD" id="cd11756">
    <property type="entry name" value="GH94N_ChvB_NdvB_1_like"/>
    <property type="match status" value="1"/>
</dbReference>
<evidence type="ECO:0000259" key="6">
    <source>
        <dbReference type="Pfam" id="PF17167"/>
    </source>
</evidence>
<dbReference type="InterPro" id="IPR033432">
    <property type="entry name" value="GH94_catalytic"/>
</dbReference>
<dbReference type="Gene3D" id="1.50.10.140">
    <property type="match status" value="2"/>
</dbReference>
<dbReference type="Pfam" id="PF06165">
    <property type="entry name" value="GH94_b-supersand"/>
    <property type="match status" value="2"/>
</dbReference>
<keyword evidence="1" id="KW-0328">Glycosyltransferase</keyword>
<dbReference type="PANTHER" id="PTHR37469:SF2">
    <property type="entry name" value="CELLOBIONIC ACID PHOSPHORYLASE"/>
    <property type="match status" value="1"/>
</dbReference>
<dbReference type="InterPro" id="IPR037820">
    <property type="entry name" value="GH94N_NdvB"/>
</dbReference>
<feature type="domain" description="Glycosyl hydrolase 94 supersandwich" evidence="4">
    <location>
        <begin position="1559"/>
        <end position="1838"/>
    </location>
</feature>
<dbReference type="InterPro" id="IPR037824">
    <property type="entry name" value="GH94N_2_NdvB"/>
</dbReference>
<dbReference type="Proteomes" id="UP000000263">
    <property type="component" value="Chromosome"/>
</dbReference>
<dbReference type="Gene3D" id="1.50.10.10">
    <property type="match status" value="1"/>
</dbReference>
<sequence>MNPVPFASDRSHQLAALAAAVQRSFPWVRRRPPLSDRPIRGVILTTEQLEARARTLAASHTIVMQPGRAGALLASVDRNHRLLQLAYQTLAADAAQHQPLTPAAAWLVDNYHVIVGQIREIRQDLPGGYYHELPKLKGGPHNGKPRVYAMALELVEHTDGRIDLEQLTRFVLGYEAVAPLSIGEIWAIPIMLRVSLIQNLGRLARLMLDERHLRLEGAAWAERILAQKDVGSFEGNTAFRQLARTHPQLPLPLAVELIQRLRNQEGEFDIARLMVWIEQQPSIPYNTAEEIILAEQRRQSANQVSVANTITSMRTMDAVDWPDWFERVSMVEQILRQDPAGAYGRSTFATRDRYRHELERLSRRSGLREDAIARRLIRVAAQAREAGRPLRETHIGYYLVDEGRTAFEMALGCRLTPGEVAHRAVLRHPEAVYFGAIAAGTVALTVVSRRLAQSDNGRRASGAPPVLTAALSLTATLPAFALAKELVDRAVTRLTPPRVLPRLDFRDGIPRELRTIVVVPTLLLTPDSIRTQIESLEVLALANQDPHLHFALLTDFADAPQPHMPEDEALLALAVERIQALNERYGSDRFFLLHRRRVWNERQGCWMGWERKRGKLEEFNRLLIGATDTTYETFIGDLSILPQIRYVITLDADTQLPRDAAHRLVGTLAHPLNQAVIDPQTRRVVKGYGILQPRVGIDLPSALRSRFARISSGNVGVDPYTTAVSDVYMDLFGEGIFAGKGIYDPVAMRETLHDRFPDNTLLSHDLIEGCYARAALLSDIELLDSYPTTYAAYSARQHRWVRGDWQIAGWLLPRVPRASGGYAPNVLPPISRFKIADNLRRSLTPPATLAVLIAGWFALPGRPAVWTLLALGHYLAPLTFAILNTRLAPTDWRYLHVSLIAAAENLRWPVLQLLLNVAMLPDQAWLNLDAVARTLWRMGVTHRRLLEWETAAQAQRRLTDSFDYLIKRMGPSAVVFVALAAVRFERLRDAWVPALPVTLAWGAAPFFARWLDQAYVPRRIEPLSANDRRMLRRVARATWAYFERFVVPEQHFLAPDNFQETPRPVVAERTSPTNIGLQLLSDLAAVDFGYLGVRSLAERVGRVFETIQQMERFRGHLYNWYDTRTLHPLSPLYVSTVDSGNFAGHLITLRQGLLALAERPPYGPWIIEGLRDTLEIIQERLPADARGRTSLVALLQALDATPDTLEGHRARLLQAADLAIILARESRVAEWAEALARQAYSLLDDMPHDGKPAAPEDPQFRTVVERLSGMCIDLIAEMDFRFLYDERRRLFAIGYNVSEGRRDNSYYDLLASEARLASFLAIALGEVPQEHWFYIGRKISPAVATPTLLAWSGTMFEYLMPLLVMRNYPETLLDATYRGAVERQIAYAAERGIPWGISESAFNLRDSQMNYQYRAFGVPGLGLQSGLANDLVVAPYATLLALQVAPNEAVANLRALMEYGAFGHYGFYEAIDFTPARLPPGVKSAIVQTYMVHHQGMSLLALDNVLNDNLMQRRFHAEPIVQATELLLQEKIPADRPLPLPQESAVSEIAVTPDVVLERHFTTPHTAVPYAYILSNGVLTSIVTNAGSGGCRYTLPERTTSVAITRWRPDPTRDASGSFVYVRDVRGGATWSPTYQPLRVLGDEYRVTYGAGRVEFRQQYAGIDTRLEIAVSPEDNVEVRMLTLVNLTAQPRELEITAYTEIVLAPDVADAAHPAFSNLFVETAFDPQSEALLATRRPRSPNDERLWAAQAIGVRGRALGEAEYETNRLTFIGRGRDPSRPQALDRPLNGSVGAVLDPIFSQRRRVRIVPGGQAQVIVTMAVAATRDDALRLAAHYRDAAIAMRAFDMARTQAQVELMHLGINADQAHQFQRLASLALLPDPARRASAETLARNSKGQPGLWAYGVSGDYPIVVGRIAPTSDTSLARTLIQAHEYWRLKGVLIELVLLVEDSADYRQERHEQVMSLVRSSRSSRWLNQRGGVFVLRTGVMPDADQVLFETVSRMTLYSRRGDLAYHLRRRLPDKAPPPPTVALPVGGEPLPAEDLTLTTEYGGFTPDGREYVIEVTPDKPTPLPWVNVVANPRAGFIVSESGGGYTWAENSRENRLTPWSNDPVSDPPGEALYLRDESSGALWSPLPRPCGAGRVRVCHGMGYTRFLQRYDGIESETTLSIAPNDPVKIVRLRLRNRSDRQRRLSATMYVEWVLGVLREQTALFIVTSTVPELSALLARNTYSHDFAGRVAFLACSEPEALFCGDRAAFIGRNGDLARPIALAGEHDGAFDHRIGAGFDACGVVSTRLTLESGEERDIFFILGQGANEDDAIRLIAHYRDPVVAAAAIAETIACWRDLVGRLQVRTPDPALDVLLNGWLIYQTLGCRVWGRSAFYQSGGAYGFRDQLQDVMALTMIEPSIAREHILRAAARQFVEGDVQHWWHPPLGRGIRTAFSDDYLWLPFVVCHYVETTSDHALLDAVAPYLKGRPLAENEAEYYDLPEPANEHGSLYEHCIRAIDRALTRMGAHGLPLMGAGDWNDGMNLVGHEGHGESVWVAWFLIVILNRFAPIAEQRRDVERAARYRAEARRLSEALDRHAWDGDWYLRAFYDDGAPLGSAQSDECRIDSLSQSWAVVAGTADPTRARRAMEAVDIHLVDRKTGIIKLFTPPFDQTPRNPGYIKGYIPGVRENGGQYTHAAIWVVWAWTLLGDNTRAGELLRMLNPVRHAQQNGRVYAVEPYVIAADIYAAPQHLGRGGWTWYTGSAAWFYRLGIERILGIQRYGDYLTLTPCMPPDWPGYEAWYHCGSSDYHIIVERSSGDGYALTIDGAPASDGRIPLYDDGREHIVRLALPGSGEVTPSRDGRQATAKPVEKGE</sequence>
<name>A7NKE1_ROSCS</name>
<dbReference type="SUPFAM" id="SSF48208">
    <property type="entry name" value="Six-hairpin glycosidases"/>
    <property type="match status" value="1"/>
</dbReference>
<evidence type="ECO:0000256" key="2">
    <source>
        <dbReference type="ARBA" id="ARBA00022679"/>
    </source>
</evidence>
<dbReference type="PANTHER" id="PTHR37469">
    <property type="entry name" value="CELLOBIONIC ACID PHOSPHORYLASE-RELATED"/>
    <property type="match status" value="1"/>
</dbReference>
<dbReference type="GO" id="GO:0030246">
    <property type="term" value="F:carbohydrate binding"/>
    <property type="evidence" value="ECO:0007669"/>
    <property type="project" value="InterPro"/>
</dbReference>
<keyword evidence="8" id="KW-1185">Reference proteome</keyword>